<dbReference type="GeneID" id="7827012"/>
<proteinExistence type="predicted"/>
<protein>
    <submittedName>
        <fullName evidence="1">Uncharacterized protein</fullName>
    </submittedName>
</protein>
<dbReference type="HOGENOM" id="CLU_1307083_0_0_1"/>
<dbReference type="RefSeq" id="XP_001013598.2">
    <property type="nucleotide sequence ID" value="XM_001013598.2"/>
</dbReference>
<dbReference type="AlphaFoldDB" id="Q23A10"/>
<evidence type="ECO:0000313" key="2">
    <source>
        <dbReference type="Proteomes" id="UP000009168"/>
    </source>
</evidence>
<sequence length="219" mass="25748">MSINKFQSMKTTDSIQLKPIELNAQQIAVIQEAVLISHHLNPTADLHVLNPIRYVFCLEYFFSVYKEHRKISNTERFILFEKQKYVNSSVLVAYLTEYKKDIGEIYKRESIEISPESIIDCMDDKLIIRTQKIWNACLDKQVNAIPRENVDKLIQQIYSDLNLDRSNPEIHSKIYSWKTDVSYFIIYEEFANLIRQINCIKPIKLISQQKKSCGTCNIF</sequence>
<dbReference type="EMBL" id="GG662856">
    <property type="protein sequence ID" value="EAR93353.2"/>
    <property type="molecule type" value="Genomic_DNA"/>
</dbReference>
<gene>
    <name evidence="1" type="ORF">TTHERM_00884670</name>
</gene>
<reference evidence="2" key="1">
    <citation type="journal article" date="2006" name="PLoS Biol.">
        <title>Macronuclear genome sequence of the ciliate Tetrahymena thermophila, a model eukaryote.</title>
        <authorList>
            <person name="Eisen J.A."/>
            <person name="Coyne R.S."/>
            <person name="Wu M."/>
            <person name="Wu D."/>
            <person name="Thiagarajan M."/>
            <person name="Wortman J.R."/>
            <person name="Badger J.H."/>
            <person name="Ren Q."/>
            <person name="Amedeo P."/>
            <person name="Jones K.M."/>
            <person name="Tallon L.J."/>
            <person name="Delcher A.L."/>
            <person name="Salzberg S.L."/>
            <person name="Silva J.C."/>
            <person name="Haas B.J."/>
            <person name="Majoros W.H."/>
            <person name="Farzad M."/>
            <person name="Carlton J.M."/>
            <person name="Smith R.K. Jr."/>
            <person name="Garg J."/>
            <person name="Pearlman R.E."/>
            <person name="Karrer K.M."/>
            <person name="Sun L."/>
            <person name="Manning G."/>
            <person name="Elde N.C."/>
            <person name="Turkewitz A.P."/>
            <person name="Asai D.J."/>
            <person name="Wilkes D.E."/>
            <person name="Wang Y."/>
            <person name="Cai H."/>
            <person name="Collins K."/>
            <person name="Stewart B.A."/>
            <person name="Lee S.R."/>
            <person name="Wilamowska K."/>
            <person name="Weinberg Z."/>
            <person name="Ruzzo W.L."/>
            <person name="Wloga D."/>
            <person name="Gaertig J."/>
            <person name="Frankel J."/>
            <person name="Tsao C.-C."/>
            <person name="Gorovsky M.A."/>
            <person name="Keeling P.J."/>
            <person name="Waller R.F."/>
            <person name="Patron N.J."/>
            <person name="Cherry J.M."/>
            <person name="Stover N.A."/>
            <person name="Krieger C.J."/>
            <person name="del Toro C."/>
            <person name="Ryder H.F."/>
            <person name="Williamson S.C."/>
            <person name="Barbeau R.A."/>
            <person name="Hamilton E.P."/>
            <person name="Orias E."/>
        </authorList>
    </citation>
    <scope>NUCLEOTIDE SEQUENCE [LARGE SCALE GENOMIC DNA]</scope>
    <source>
        <strain evidence="2">SB210</strain>
    </source>
</reference>
<dbReference type="KEGG" id="tet:TTHERM_00884670"/>
<keyword evidence="2" id="KW-1185">Reference proteome</keyword>
<organism evidence="1 2">
    <name type="scientific">Tetrahymena thermophila (strain SB210)</name>
    <dbReference type="NCBI Taxonomy" id="312017"/>
    <lineage>
        <taxon>Eukaryota</taxon>
        <taxon>Sar</taxon>
        <taxon>Alveolata</taxon>
        <taxon>Ciliophora</taxon>
        <taxon>Intramacronucleata</taxon>
        <taxon>Oligohymenophorea</taxon>
        <taxon>Hymenostomatida</taxon>
        <taxon>Tetrahymenina</taxon>
        <taxon>Tetrahymenidae</taxon>
        <taxon>Tetrahymena</taxon>
    </lineage>
</organism>
<name>Q23A10_TETTS</name>
<dbReference type="InParanoid" id="Q23A10"/>
<evidence type="ECO:0000313" key="1">
    <source>
        <dbReference type="EMBL" id="EAR93353.2"/>
    </source>
</evidence>
<dbReference type="Proteomes" id="UP000009168">
    <property type="component" value="Unassembled WGS sequence"/>
</dbReference>
<accession>Q23A10</accession>